<keyword evidence="1" id="KW-1133">Transmembrane helix</keyword>
<comment type="caution">
    <text evidence="2">The sequence shown here is derived from an EMBL/GenBank/DDBJ whole genome shotgun (WGS) entry which is preliminary data.</text>
</comment>
<dbReference type="OrthoDB" id="4083871at2759"/>
<dbReference type="Proteomes" id="UP000076874">
    <property type="component" value="Unassembled WGS sequence"/>
</dbReference>
<keyword evidence="1" id="KW-0472">Membrane</keyword>
<dbReference type="EMBL" id="AZHD01000023">
    <property type="protein sequence ID" value="OAA54508.1"/>
    <property type="molecule type" value="Genomic_DNA"/>
</dbReference>
<protein>
    <submittedName>
        <fullName evidence="2">Uncharacterized protein</fullName>
    </submittedName>
</protein>
<evidence type="ECO:0000256" key="1">
    <source>
        <dbReference type="SAM" id="Phobius"/>
    </source>
</evidence>
<name>A0A167MLN1_9HYPO</name>
<evidence type="ECO:0000313" key="2">
    <source>
        <dbReference type="EMBL" id="OAA54508.1"/>
    </source>
</evidence>
<proteinExistence type="predicted"/>
<keyword evidence="1" id="KW-0812">Transmembrane</keyword>
<dbReference type="PANTHER" id="PTHR42077">
    <property type="entry name" value="YALI0F30239P"/>
    <property type="match status" value="1"/>
</dbReference>
<dbReference type="PANTHER" id="PTHR42077:SF1">
    <property type="entry name" value="YALI0F30239P"/>
    <property type="match status" value="1"/>
</dbReference>
<organism evidence="2 3">
    <name type="scientific">Niveomyces insectorum RCEF 264</name>
    <dbReference type="NCBI Taxonomy" id="1081102"/>
    <lineage>
        <taxon>Eukaryota</taxon>
        <taxon>Fungi</taxon>
        <taxon>Dikarya</taxon>
        <taxon>Ascomycota</taxon>
        <taxon>Pezizomycotina</taxon>
        <taxon>Sordariomycetes</taxon>
        <taxon>Hypocreomycetidae</taxon>
        <taxon>Hypocreales</taxon>
        <taxon>Cordycipitaceae</taxon>
        <taxon>Niveomyces</taxon>
    </lineage>
</organism>
<keyword evidence="3" id="KW-1185">Reference proteome</keyword>
<sequence>MAWGHAKEQHEGWGLVGQLFPLVVLFLVLGGFAFVGYHIYRSVAQIQTQATKNIGRKNITFTKDGMRVNVKELETEKYVDRTQKVFVGVWNQHAQTPGVQEERKRWTEGGRKDDVRRTATVMLRR</sequence>
<reference evidence="2 3" key="1">
    <citation type="journal article" date="2016" name="Genome Biol. Evol.">
        <title>Divergent and convergent evolution of fungal pathogenicity.</title>
        <authorList>
            <person name="Shang Y."/>
            <person name="Xiao G."/>
            <person name="Zheng P."/>
            <person name="Cen K."/>
            <person name="Zhan S."/>
            <person name="Wang C."/>
        </authorList>
    </citation>
    <scope>NUCLEOTIDE SEQUENCE [LARGE SCALE GENOMIC DNA]</scope>
    <source>
        <strain evidence="2 3">RCEF 264</strain>
    </source>
</reference>
<dbReference type="AlphaFoldDB" id="A0A167MLN1"/>
<gene>
    <name evidence="2" type="ORF">SPI_08754</name>
</gene>
<feature type="transmembrane region" description="Helical" evidence="1">
    <location>
        <begin position="20"/>
        <end position="40"/>
    </location>
</feature>
<accession>A0A167MLN1</accession>
<evidence type="ECO:0000313" key="3">
    <source>
        <dbReference type="Proteomes" id="UP000076874"/>
    </source>
</evidence>